<dbReference type="InterPro" id="IPR036865">
    <property type="entry name" value="CRAL-TRIO_dom_sf"/>
</dbReference>
<dbReference type="Proteomes" id="UP001642464">
    <property type="component" value="Unassembled WGS sequence"/>
</dbReference>
<dbReference type="Pfam" id="PF00650">
    <property type="entry name" value="CRAL_TRIO"/>
    <property type="match status" value="1"/>
</dbReference>
<gene>
    <name evidence="3" type="ORF">SCF082_LOCUS13051</name>
</gene>
<dbReference type="SUPFAM" id="SSF52087">
    <property type="entry name" value="CRAL/TRIO domain"/>
    <property type="match status" value="1"/>
</dbReference>
<dbReference type="PANTHER" id="PTHR45824:SF29">
    <property type="entry name" value="GH16843P"/>
    <property type="match status" value="1"/>
</dbReference>
<proteinExistence type="predicted"/>
<dbReference type="PANTHER" id="PTHR45824">
    <property type="entry name" value="GH16843P"/>
    <property type="match status" value="1"/>
</dbReference>
<keyword evidence="1" id="KW-0472">Membrane</keyword>
<reference evidence="3 4" key="1">
    <citation type="submission" date="2024-02" db="EMBL/GenBank/DDBJ databases">
        <authorList>
            <person name="Chen Y."/>
            <person name="Shah S."/>
            <person name="Dougan E. K."/>
            <person name="Thang M."/>
            <person name="Chan C."/>
        </authorList>
    </citation>
    <scope>NUCLEOTIDE SEQUENCE [LARGE SCALE GENOMIC DNA]</scope>
</reference>
<feature type="transmembrane region" description="Helical" evidence="1">
    <location>
        <begin position="354"/>
        <end position="372"/>
    </location>
</feature>
<accession>A0ABP0JP66</accession>
<feature type="domain" description="CRAL-TRIO" evidence="2">
    <location>
        <begin position="81"/>
        <end position="236"/>
    </location>
</feature>
<dbReference type="InterPro" id="IPR052578">
    <property type="entry name" value="PI_Transfer_CRAL-TRIO"/>
</dbReference>
<evidence type="ECO:0000259" key="2">
    <source>
        <dbReference type="PROSITE" id="PS50191"/>
    </source>
</evidence>
<dbReference type="InterPro" id="IPR001251">
    <property type="entry name" value="CRAL-TRIO_dom"/>
</dbReference>
<evidence type="ECO:0000313" key="3">
    <source>
        <dbReference type="EMBL" id="CAK9016129.1"/>
    </source>
</evidence>
<keyword evidence="1" id="KW-0812">Transmembrane</keyword>
<dbReference type="PROSITE" id="PS50191">
    <property type="entry name" value="CRAL_TRIO"/>
    <property type="match status" value="1"/>
</dbReference>
<dbReference type="Gene3D" id="3.40.525.10">
    <property type="entry name" value="CRAL-TRIO lipid binding domain"/>
    <property type="match status" value="1"/>
</dbReference>
<dbReference type="EMBL" id="CAXAMM010008025">
    <property type="protein sequence ID" value="CAK9016129.1"/>
    <property type="molecule type" value="Genomic_DNA"/>
</dbReference>
<comment type="caution">
    <text evidence="3">The sequence shown here is derived from an EMBL/GenBank/DDBJ whole genome shotgun (WGS) entry which is preliminary data.</text>
</comment>
<organism evidence="3 4">
    <name type="scientific">Durusdinium trenchii</name>
    <dbReference type="NCBI Taxonomy" id="1381693"/>
    <lineage>
        <taxon>Eukaryota</taxon>
        <taxon>Sar</taxon>
        <taxon>Alveolata</taxon>
        <taxon>Dinophyceae</taxon>
        <taxon>Suessiales</taxon>
        <taxon>Symbiodiniaceae</taxon>
        <taxon>Durusdinium</taxon>
    </lineage>
</organism>
<keyword evidence="4" id="KW-1185">Reference proteome</keyword>
<dbReference type="InterPro" id="IPR036273">
    <property type="entry name" value="CRAL/TRIO_N_dom_sf"/>
</dbReference>
<evidence type="ECO:0000313" key="4">
    <source>
        <dbReference type="Proteomes" id="UP001642464"/>
    </source>
</evidence>
<dbReference type="SUPFAM" id="SSF46938">
    <property type="entry name" value="CRAL/TRIO N-terminal domain"/>
    <property type="match status" value="1"/>
</dbReference>
<dbReference type="Gene3D" id="1.10.8.20">
    <property type="entry name" value="N-terminal domain of phosphatidylinositol transfer protein sec14p"/>
    <property type="match status" value="1"/>
</dbReference>
<sequence>MDSWRSRISERVDQLRKELSAEELPQYRTVDGNDYPWQKSPAGTDATLQRFIVARKGDVFAAKKQFIENLQWRSSVFPIPREGLTAKLLDEEVRFRSLRRDPDGCPILLVNFLFGEFETAEISQVALVLASIRFFEDTIDSMEEHGVHQISAIVFGSPPPVAWAHVMVKVFQNNYPERLKVAVVYPVPSSFAALVRQVMWFVDENTRSKVDMETDEQPLLCRFGYRSEDLPPEIQGGYIGVGERWKPDRRKILGLAYSFLLPHGRQVAQLEQDLVRSARKASASAPSPLARNGRELNDSFENDLSSWLFACCLQKPQGHSTENSPDEFLDPFEQVEEPEPVCDSQATNSTLSCLWWFGSFFCLALILLVFLLNTKQRISLEL</sequence>
<dbReference type="CDD" id="cd00170">
    <property type="entry name" value="SEC14"/>
    <property type="match status" value="1"/>
</dbReference>
<protein>
    <submittedName>
        <fullName evidence="3">Luminal-binding protein 5</fullName>
    </submittedName>
</protein>
<evidence type="ECO:0000256" key="1">
    <source>
        <dbReference type="SAM" id="Phobius"/>
    </source>
</evidence>
<name>A0ABP0JP66_9DINO</name>
<keyword evidence="1" id="KW-1133">Transmembrane helix</keyword>